<dbReference type="CDD" id="cd03360">
    <property type="entry name" value="LbH_AT_putative"/>
    <property type="match status" value="1"/>
</dbReference>
<organism evidence="2 3">
    <name type="scientific">Eubacterium limosum</name>
    <dbReference type="NCBI Taxonomy" id="1736"/>
    <lineage>
        <taxon>Bacteria</taxon>
        <taxon>Bacillati</taxon>
        <taxon>Bacillota</taxon>
        <taxon>Clostridia</taxon>
        <taxon>Eubacteriales</taxon>
        <taxon>Eubacteriaceae</taxon>
        <taxon>Eubacterium</taxon>
    </lineage>
</organism>
<evidence type="ECO:0000313" key="3">
    <source>
        <dbReference type="Proteomes" id="UP001215087"/>
    </source>
</evidence>
<dbReference type="Proteomes" id="UP001215087">
    <property type="component" value="Unassembled WGS sequence"/>
</dbReference>
<dbReference type="InterPro" id="IPR041561">
    <property type="entry name" value="PglD_N"/>
</dbReference>
<dbReference type="EMBL" id="JAQSVD010000003">
    <property type="protein sequence ID" value="MDE1469883.1"/>
    <property type="molecule type" value="Genomic_DNA"/>
</dbReference>
<comment type="caution">
    <text evidence="2">The sequence shown here is derived from an EMBL/GenBank/DDBJ whole genome shotgun (WGS) entry which is preliminary data.</text>
</comment>
<dbReference type="InterPro" id="IPR050179">
    <property type="entry name" value="Trans_hexapeptide_repeat"/>
</dbReference>
<name>A0ABT5UMD2_EUBLI</name>
<dbReference type="Pfam" id="PF17836">
    <property type="entry name" value="PglD_N"/>
    <property type="match status" value="1"/>
</dbReference>
<sequence>MIKDLAIIGAGGFGREVAWLVERINREEKTWNLKGFIDDQQPIGTKVNQYTVIGTTENIKQSEKDLYVICAVGNAKTRKRIIQSLENTKTIHFATVTDPSVIHSDEITIGEGSILCAGTILTTNITIGKHVIINLDCTVGHDAIIEDYSTLYPSVNVSGMTTIGRGSEIGTGVNIIQGKTIAQDVIVGAGSVVVKDLLESGTYVGIPAKKRV</sequence>
<keyword evidence="3" id="KW-1185">Reference proteome</keyword>
<dbReference type="Gene3D" id="2.160.10.10">
    <property type="entry name" value="Hexapeptide repeat proteins"/>
    <property type="match status" value="1"/>
</dbReference>
<gene>
    <name evidence="2" type="ORF">PTZ04_06415</name>
</gene>
<dbReference type="InterPro" id="IPR020019">
    <property type="entry name" value="AcTrfase_PglD-like"/>
</dbReference>
<proteinExistence type="predicted"/>
<reference evidence="2 3" key="1">
    <citation type="submission" date="2023-02" db="EMBL/GenBank/DDBJ databases">
        <title>Comparative genome analysis of Eubacterium limosum species.</title>
        <authorList>
            <person name="Bak J.E."/>
        </authorList>
    </citation>
    <scope>NUCLEOTIDE SEQUENCE [LARGE SCALE GENOMIC DNA]</scope>
    <source>
        <strain evidence="2 3">KGMB01548</strain>
    </source>
</reference>
<evidence type="ECO:0000259" key="1">
    <source>
        <dbReference type="Pfam" id="PF17836"/>
    </source>
</evidence>
<dbReference type="RefSeq" id="WP_227209363.1">
    <property type="nucleotide sequence ID" value="NZ_JAJCLO010000025.1"/>
</dbReference>
<accession>A0ABT5UMD2</accession>
<dbReference type="Gene3D" id="3.40.50.20">
    <property type="match status" value="1"/>
</dbReference>
<dbReference type="NCBIfam" id="TIGR03570">
    <property type="entry name" value="NeuD_NnaD"/>
    <property type="match status" value="1"/>
</dbReference>
<dbReference type="InterPro" id="IPR011004">
    <property type="entry name" value="Trimer_LpxA-like_sf"/>
</dbReference>
<feature type="domain" description="PglD N-terminal" evidence="1">
    <location>
        <begin position="4"/>
        <end position="85"/>
    </location>
</feature>
<dbReference type="SUPFAM" id="SSF51161">
    <property type="entry name" value="Trimeric LpxA-like enzymes"/>
    <property type="match status" value="1"/>
</dbReference>
<evidence type="ECO:0000313" key="2">
    <source>
        <dbReference type="EMBL" id="MDE1469883.1"/>
    </source>
</evidence>
<protein>
    <submittedName>
        <fullName evidence="2">Acetyltransferase</fullName>
    </submittedName>
</protein>
<dbReference type="PANTHER" id="PTHR43300:SF7">
    <property type="entry name" value="UDP-N-ACETYLBACILLOSAMINE N-ACETYLTRANSFERASE"/>
    <property type="match status" value="1"/>
</dbReference>
<dbReference type="PANTHER" id="PTHR43300">
    <property type="entry name" value="ACETYLTRANSFERASE"/>
    <property type="match status" value="1"/>
</dbReference>